<dbReference type="SUPFAM" id="SSF52080">
    <property type="entry name" value="Ribosomal proteins L15p and L18e"/>
    <property type="match status" value="1"/>
</dbReference>
<feature type="region of interest" description="Disordered" evidence="4">
    <location>
        <begin position="1"/>
        <end position="51"/>
    </location>
</feature>
<reference evidence="6" key="1">
    <citation type="submission" date="2018-05" db="EMBL/GenBank/DDBJ databases">
        <authorList>
            <person name="Lanie J.A."/>
            <person name="Ng W.-L."/>
            <person name="Kazmierczak K.M."/>
            <person name="Andrzejewski T.M."/>
            <person name="Davidsen T.M."/>
            <person name="Wayne K.J."/>
            <person name="Tettelin H."/>
            <person name="Glass J.I."/>
            <person name="Rusch D."/>
            <person name="Podicherti R."/>
            <person name="Tsui H.-C.T."/>
            <person name="Winkler M.E."/>
        </authorList>
    </citation>
    <scope>NUCLEOTIDE SEQUENCE</scope>
</reference>
<dbReference type="AlphaFoldDB" id="A0A382RJF5"/>
<protein>
    <recommendedName>
        <fullName evidence="5">Large ribosomal subunit protein uL15/eL18 domain-containing protein</fullName>
    </recommendedName>
</protein>
<evidence type="ECO:0000256" key="4">
    <source>
        <dbReference type="SAM" id="MobiDB-lite"/>
    </source>
</evidence>
<organism evidence="6">
    <name type="scientific">marine metagenome</name>
    <dbReference type="NCBI Taxonomy" id="408172"/>
    <lineage>
        <taxon>unclassified sequences</taxon>
        <taxon>metagenomes</taxon>
        <taxon>ecological metagenomes</taxon>
    </lineage>
</organism>
<feature type="domain" description="Large ribosomal subunit protein uL15/eL18" evidence="5">
    <location>
        <begin position="77"/>
        <end position="145"/>
    </location>
</feature>
<keyword evidence="3" id="KW-0687">Ribonucleoprotein</keyword>
<proteinExistence type="inferred from homology"/>
<sequence length="232" mass="24669">MKLHDVRKKSGARQPRKRVGRGRSSGTGKTSGRGHKGAKSRSGYKRKEAFEGGQMPLVRRIPKRGFSNYPFRKVWAEVNLSQLDRFTSGETVDPEMLTKFGVIKGRFDGIVILGRGELEAAVTIRAHRFSKTAAEKIEAAGGKAEVIRLTGPDTESTAELMSNAEVAETAASETEAMDTEVGGGGENGTVEEAGSDPEDVEGVASEPEGSKVAGSEDDDIVEVSGAGDEVTE</sequence>
<name>A0A382RJF5_9ZZZZ</name>
<gene>
    <name evidence="6" type="ORF">METZ01_LOCUS350687</name>
</gene>
<evidence type="ECO:0000256" key="3">
    <source>
        <dbReference type="ARBA" id="ARBA00023274"/>
    </source>
</evidence>
<dbReference type="GO" id="GO:0022625">
    <property type="term" value="C:cytosolic large ribosomal subunit"/>
    <property type="evidence" value="ECO:0007669"/>
    <property type="project" value="TreeGrafter"/>
</dbReference>
<dbReference type="InterPro" id="IPR005749">
    <property type="entry name" value="Ribosomal_uL15_bac-type"/>
</dbReference>
<evidence type="ECO:0000313" key="6">
    <source>
        <dbReference type="EMBL" id="SVC97833.1"/>
    </source>
</evidence>
<accession>A0A382RJF5</accession>
<dbReference type="PANTHER" id="PTHR12934">
    <property type="entry name" value="50S RIBOSOMAL PROTEIN L15"/>
    <property type="match status" value="1"/>
</dbReference>
<dbReference type="GO" id="GO:0006412">
    <property type="term" value="P:translation"/>
    <property type="evidence" value="ECO:0007669"/>
    <property type="project" value="InterPro"/>
</dbReference>
<feature type="compositionally biased region" description="Basic residues" evidence="4">
    <location>
        <begin position="32"/>
        <end position="44"/>
    </location>
</feature>
<comment type="similarity">
    <text evidence="1">Belongs to the universal ribosomal protein uL15 family.</text>
</comment>
<evidence type="ECO:0000256" key="1">
    <source>
        <dbReference type="ARBA" id="ARBA00007320"/>
    </source>
</evidence>
<keyword evidence="2" id="KW-0689">Ribosomal protein</keyword>
<evidence type="ECO:0000256" key="2">
    <source>
        <dbReference type="ARBA" id="ARBA00022980"/>
    </source>
</evidence>
<dbReference type="PANTHER" id="PTHR12934:SF11">
    <property type="entry name" value="LARGE RIBOSOMAL SUBUNIT PROTEIN UL15M"/>
    <property type="match status" value="1"/>
</dbReference>
<feature type="region of interest" description="Disordered" evidence="4">
    <location>
        <begin position="168"/>
        <end position="232"/>
    </location>
</feature>
<dbReference type="NCBIfam" id="TIGR01071">
    <property type="entry name" value="rplO_bact"/>
    <property type="match status" value="1"/>
</dbReference>
<dbReference type="GO" id="GO:0003735">
    <property type="term" value="F:structural constituent of ribosome"/>
    <property type="evidence" value="ECO:0007669"/>
    <property type="project" value="InterPro"/>
</dbReference>
<dbReference type="InterPro" id="IPR030878">
    <property type="entry name" value="Ribosomal_uL15"/>
</dbReference>
<evidence type="ECO:0000259" key="5">
    <source>
        <dbReference type="Pfam" id="PF00828"/>
    </source>
</evidence>
<dbReference type="Pfam" id="PF00828">
    <property type="entry name" value="Ribosomal_L27A"/>
    <property type="match status" value="1"/>
</dbReference>
<dbReference type="EMBL" id="UINC01122179">
    <property type="protein sequence ID" value="SVC97833.1"/>
    <property type="molecule type" value="Genomic_DNA"/>
</dbReference>
<dbReference type="InterPro" id="IPR021131">
    <property type="entry name" value="Ribosomal_uL15/eL18"/>
</dbReference>
<feature type="compositionally biased region" description="Basic residues" evidence="4">
    <location>
        <begin position="1"/>
        <end position="21"/>
    </location>
</feature>
<dbReference type="InterPro" id="IPR036227">
    <property type="entry name" value="Ribosomal_uL15/eL18_sf"/>
</dbReference>
<dbReference type="Gene3D" id="3.100.10.10">
    <property type="match status" value="1"/>
</dbReference>
<dbReference type="HAMAP" id="MF_01341">
    <property type="entry name" value="Ribosomal_uL15"/>
    <property type="match status" value="1"/>
</dbReference>